<name>A0ABV0LBV5_9PSEU</name>
<protein>
    <submittedName>
        <fullName evidence="2">Alpha/beta fold hydrolase</fullName>
    </submittedName>
</protein>
<evidence type="ECO:0000259" key="1">
    <source>
        <dbReference type="Pfam" id="PF12697"/>
    </source>
</evidence>
<gene>
    <name evidence="2" type="ORF">ABJI51_10020</name>
</gene>
<dbReference type="Gene3D" id="3.40.50.1820">
    <property type="entry name" value="alpha/beta hydrolase"/>
    <property type="match status" value="1"/>
</dbReference>
<dbReference type="RefSeq" id="WP_348949439.1">
    <property type="nucleotide sequence ID" value="NZ_JBDZYD010000003.1"/>
</dbReference>
<evidence type="ECO:0000313" key="3">
    <source>
        <dbReference type="Proteomes" id="UP001440984"/>
    </source>
</evidence>
<evidence type="ECO:0000313" key="2">
    <source>
        <dbReference type="EMBL" id="MEQ0559404.1"/>
    </source>
</evidence>
<sequence>MDDVVYDRAGAGEPLVLIHGIGHRRQAWAPVLPLLTPHRDVIAVDLPGFGESPEPSGGYGIEPALVMFKDFFTDLGIDRPHVAGNSLGGLLALALGQAGLVRSVTALSPAGLWNRSQKLYAIATLKAHRALAQRTPPHVVRRLAATAAGRKALTGMIVGRPERLTAADVVEDARALATAPGFEPTAAQSRGSFRFTGPVTGVPVTVAWAERDRILARPRLADLRKVAPDGVFRVLPGCGHVPMNDDPALVARVLLEGSRQVTFGSRPSSDPGR</sequence>
<dbReference type="Pfam" id="PF12697">
    <property type="entry name" value="Abhydrolase_6"/>
    <property type="match status" value="1"/>
</dbReference>
<dbReference type="InterPro" id="IPR000073">
    <property type="entry name" value="AB_hydrolase_1"/>
</dbReference>
<feature type="domain" description="AB hydrolase-1" evidence="1">
    <location>
        <begin position="15"/>
        <end position="252"/>
    </location>
</feature>
<dbReference type="PANTHER" id="PTHR46438:SF11">
    <property type="entry name" value="LIPASE-RELATED"/>
    <property type="match status" value="1"/>
</dbReference>
<dbReference type="EMBL" id="JBDZYD010000003">
    <property type="protein sequence ID" value="MEQ0559404.1"/>
    <property type="molecule type" value="Genomic_DNA"/>
</dbReference>
<dbReference type="Proteomes" id="UP001440984">
    <property type="component" value="Unassembled WGS sequence"/>
</dbReference>
<dbReference type="SUPFAM" id="SSF53474">
    <property type="entry name" value="alpha/beta-Hydrolases"/>
    <property type="match status" value="1"/>
</dbReference>
<keyword evidence="2" id="KW-0378">Hydrolase</keyword>
<dbReference type="GO" id="GO:0016787">
    <property type="term" value="F:hydrolase activity"/>
    <property type="evidence" value="ECO:0007669"/>
    <property type="project" value="UniProtKB-KW"/>
</dbReference>
<reference evidence="2 3" key="1">
    <citation type="submission" date="2024-05" db="EMBL/GenBank/DDBJ databases">
        <authorList>
            <person name="Zhao H."/>
            <person name="Xu Y."/>
            <person name="Lin S."/>
            <person name="Spain J.C."/>
            <person name="Zhou N.-Y."/>
        </authorList>
    </citation>
    <scope>NUCLEOTIDE SEQUENCE [LARGE SCALE GENOMIC DNA]</scope>
    <source>
        <strain evidence="2 3">NEAU-NG30</strain>
    </source>
</reference>
<proteinExistence type="predicted"/>
<accession>A0ABV0LBV5</accession>
<dbReference type="PRINTS" id="PR00111">
    <property type="entry name" value="ABHYDROLASE"/>
</dbReference>
<dbReference type="PANTHER" id="PTHR46438">
    <property type="entry name" value="ALPHA/BETA-HYDROLASES SUPERFAMILY PROTEIN"/>
    <property type="match status" value="1"/>
</dbReference>
<comment type="caution">
    <text evidence="2">The sequence shown here is derived from an EMBL/GenBank/DDBJ whole genome shotgun (WGS) entry which is preliminary data.</text>
</comment>
<dbReference type="InterPro" id="IPR029058">
    <property type="entry name" value="AB_hydrolase_fold"/>
</dbReference>
<keyword evidence="3" id="KW-1185">Reference proteome</keyword>
<organism evidence="2 3">
    <name type="scientific">Amycolatopsis melonis</name>
    <dbReference type="NCBI Taxonomy" id="3156488"/>
    <lineage>
        <taxon>Bacteria</taxon>
        <taxon>Bacillati</taxon>
        <taxon>Actinomycetota</taxon>
        <taxon>Actinomycetes</taxon>
        <taxon>Pseudonocardiales</taxon>
        <taxon>Pseudonocardiaceae</taxon>
        <taxon>Amycolatopsis</taxon>
    </lineage>
</organism>